<dbReference type="HAMAP" id="MF_01025">
    <property type="entry name" value="LeuA_type1"/>
    <property type="match status" value="1"/>
</dbReference>
<dbReference type="Gene3D" id="3.30.160.270">
    <property type="match status" value="1"/>
</dbReference>
<dbReference type="PROSITE" id="PS50991">
    <property type="entry name" value="PYR_CT"/>
    <property type="match status" value="1"/>
</dbReference>
<dbReference type="InterPro" id="IPR050073">
    <property type="entry name" value="2-IPM_HCS-like"/>
</dbReference>
<dbReference type="Pfam" id="PF08502">
    <property type="entry name" value="LeuA_dimer"/>
    <property type="match status" value="1"/>
</dbReference>
<dbReference type="Pfam" id="PF00682">
    <property type="entry name" value="HMGL-like"/>
    <property type="match status" value="1"/>
</dbReference>
<dbReference type="InterPro" id="IPR000891">
    <property type="entry name" value="PYR_CT"/>
</dbReference>
<dbReference type="Gene3D" id="1.10.238.260">
    <property type="match status" value="1"/>
</dbReference>
<feature type="binding site" evidence="11">
    <location>
        <position position="203"/>
    </location>
    <ligand>
        <name>Mn(2+)</name>
        <dbReference type="ChEBI" id="CHEBI:29035"/>
    </ligand>
</feature>
<comment type="function">
    <text evidence="11">Catalyzes the condensation of the acetyl group of acetyl-CoA with 3-methyl-2-oxobutanoate (2-ketoisovalerate) to form 3-carboxy-3-hydroxy-4-methylpentanoate (2-isopropylmalate).</text>
</comment>
<name>A0A1F7F4U4_UNCRA</name>
<dbReference type="PROSITE" id="PS00815">
    <property type="entry name" value="AIPM_HOMOCIT_SYNTH_1"/>
    <property type="match status" value="1"/>
</dbReference>
<dbReference type="SMART" id="SM00917">
    <property type="entry name" value="LeuA_dimer"/>
    <property type="match status" value="1"/>
</dbReference>
<reference evidence="13 14" key="1">
    <citation type="journal article" date="2016" name="Nat. Commun.">
        <title>Thousands of microbial genomes shed light on interconnected biogeochemical processes in an aquifer system.</title>
        <authorList>
            <person name="Anantharaman K."/>
            <person name="Brown C.T."/>
            <person name="Hug L.A."/>
            <person name="Sharon I."/>
            <person name="Castelle C.J."/>
            <person name="Probst A.J."/>
            <person name="Thomas B.C."/>
            <person name="Singh A."/>
            <person name="Wilkins M.J."/>
            <person name="Karaoz U."/>
            <person name="Brodie E.L."/>
            <person name="Williams K.H."/>
            <person name="Hubbard S.S."/>
            <person name="Banfield J.F."/>
        </authorList>
    </citation>
    <scope>NUCLEOTIDE SEQUENCE [LARGE SCALE GENOMIC DNA]</scope>
</reference>
<organism evidence="13 14">
    <name type="scientific">Candidatus Raymondbacteria bacterium RIFOXYD12_FULL_49_13</name>
    <dbReference type="NCBI Taxonomy" id="1817890"/>
    <lineage>
        <taxon>Bacteria</taxon>
        <taxon>Raymondiibacteriota</taxon>
    </lineage>
</organism>
<dbReference type="InterPro" id="IPR013709">
    <property type="entry name" value="2-isopropylmalate_synth_dimer"/>
</dbReference>
<dbReference type="UniPathway" id="UPA00048">
    <property type="reaction ID" value="UER00070"/>
</dbReference>
<keyword evidence="7 11" id="KW-0808">Transferase</keyword>
<evidence type="ECO:0000256" key="11">
    <source>
        <dbReference type="HAMAP-Rule" id="MF_01025"/>
    </source>
</evidence>
<dbReference type="AlphaFoldDB" id="A0A1F7F4U4"/>
<dbReference type="InterPro" id="IPR002034">
    <property type="entry name" value="AIPM/Hcit_synth_CS"/>
</dbReference>
<comment type="cofactor">
    <cofactor evidence="11">
        <name>Mn(2+)</name>
        <dbReference type="ChEBI" id="CHEBI:29035"/>
    </cofactor>
</comment>
<keyword evidence="8 11" id="KW-0479">Metal-binding</keyword>
<dbReference type="InterPro" id="IPR013785">
    <property type="entry name" value="Aldolase_TIM"/>
</dbReference>
<dbReference type="EC" id="2.3.3.13" evidence="3 11"/>
<dbReference type="EMBL" id="MFYX01000121">
    <property type="protein sequence ID" value="OGK01680.1"/>
    <property type="molecule type" value="Genomic_DNA"/>
</dbReference>
<proteinExistence type="inferred from homology"/>
<evidence type="ECO:0000313" key="14">
    <source>
        <dbReference type="Proteomes" id="UP000179243"/>
    </source>
</evidence>
<comment type="catalytic activity">
    <reaction evidence="11">
        <text>3-methyl-2-oxobutanoate + acetyl-CoA + H2O = (2S)-2-isopropylmalate + CoA + H(+)</text>
        <dbReference type="Rhea" id="RHEA:21524"/>
        <dbReference type="ChEBI" id="CHEBI:1178"/>
        <dbReference type="ChEBI" id="CHEBI:11851"/>
        <dbReference type="ChEBI" id="CHEBI:15377"/>
        <dbReference type="ChEBI" id="CHEBI:15378"/>
        <dbReference type="ChEBI" id="CHEBI:57287"/>
        <dbReference type="ChEBI" id="CHEBI:57288"/>
        <dbReference type="EC" id="2.3.3.13"/>
    </reaction>
</comment>
<evidence type="ECO:0000256" key="9">
    <source>
        <dbReference type="ARBA" id="ARBA00023211"/>
    </source>
</evidence>
<comment type="caution">
    <text evidence="13">The sequence shown here is derived from an EMBL/GenBank/DDBJ whole genome shotgun (WGS) entry which is preliminary data.</text>
</comment>
<keyword evidence="10 11" id="KW-0100">Branched-chain amino acid biosynthesis</keyword>
<feature type="binding site" evidence="11">
    <location>
        <position position="15"/>
    </location>
    <ligand>
        <name>Mn(2+)</name>
        <dbReference type="ChEBI" id="CHEBI:29035"/>
    </ligand>
</feature>
<dbReference type="InterPro" id="IPR005671">
    <property type="entry name" value="LeuA_bact_synth"/>
</dbReference>
<feature type="region of interest" description="Regulatory domain" evidence="11">
    <location>
        <begin position="392"/>
        <end position="519"/>
    </location>
</feature>
<dbReference type="SUPFAM" id="SSF51569">
    <property type="entry name" value="Aldolase"/>
    <property type="match status" value="1"/>
</dbReference>
<dbReference type="GO" id="GO:0005829">
    <property type="term" value="C:cytosol"/>
    <property type="evidence" value="ECO:0007669"/>
    <property type="project" value="TreeGrafter"/>
</dbReference>
<evidence type="ECO:0000313" key="13">
    <source>
        <dbReference type="EMBL" id="OGK01680.1"/>
    </source>
</evidence>
<evidence type="ECO:0000256" key="1">
    <source>
        <dbReference type="ARBA" id="ARBA00004689"/>
    </source>
</evidence>
<dbReference type="Gene3D" id="3.20.20.70">
    <property type="entry name" value="Aldolase class I"/>
    <property type="match status" value="1"/>
</dbReference>
<evidence type="ECO:0000256" key="3">
    <source>
        <dbReference type="ARBA" id="ARBA00012973"/>
    </source>
</evidence>
<keyword evidence="9 11" id="KW-0464">Manganese</keyword>
<dbReference type="GO" id="GO:0003985">
    <property type="term" value="F:acetyl-CoA C-acetyltransferase activity"/>
    <property type="evidence" value="ECO:0007669"/>
    <property type="project" value="UniProtKB-UniRule"/>
</dbReference>
<dbReference type="CDD" id="cd07940">
    <property type="entry name" value="DRE_TIM_IPMS"/>
    <property type="match status" value="1"/>
</dbReference>
<accession>A0A1F7F4U4</accession>
<dbReference type="InterPro" id="IPR054691">
    <property type="entry name" value="LeuA/HCS_post-cat"/>
</dbReference>
<evidence type="ECO:0000256" key="2">
    <source>
        <dbReference type="ARBA" id="ARBA00009396"/>
    </source>
</evidence>
<dbReference type="NCBIfam" id="NF002084">
    <property type="entry name" value="PRK00915.1-1"/>
    <property type="match status" value="1"/>
</dbReference>
<dbReference type="SUPFAM" id="SSF110921">
    <property type="entry name" value="2-isopropylmalate synthase LeuA, allosteric (dimerisation) domain"/>
    <property type="match status" value="1"/>
</dbReference>
<sequence length="519" mass="56775">MDKNKVLIFDTTLRDGEQALQSSLSVNEKIQIAQQLTRLKVDIIEAGFAISSPGDFQSIKTIAEEVKGPVICSLARCVDKDIEAAAKAVKPAGRGRVHVFIGTSRIHREKKLRKGDDEVLAMGVAAVKYARKLCGDVEFSCEDTGRTELSYLYRFVEAVIKAGAATINLPDTVGYTVPMEFRGIISSVFANVPNIDKAIISVHCHNDLGLAVANSIMAVECGVRQVECTINGIGERAGNCSLEEVVMILKTREKLLKLNTNIAAKEIMRTSRLVSRLCNMPVQPNKAIVGSNAFAHSSGIHQDGVLKEQTTYEIMKPGSIGLSENVLNLTSRSGRHVIKHRLALLGYKEKEYDLDTVYQRFLALADKKGRVYDDDLEALIELPHAEETDTFRLTYLNVTSGSKVVPTATLRISAKGKTIQEAATGDGPVHAVCSAIDRASGMNVKMLDYRITSRTGGREALGVVDILAEYADHRIHGSGSSTDIIEASALAYINILNKIVRLQEVRKARASRKQRQRKA</sequence>
<evidence type="ECO:0000256" key="5">
    <source>
        <dbReference type="ARBA" id="ARBA00022430"/>
    </source>
</evidence>
<gene>
    <name evidence="11" type="primary">leuA</name>
    <name evidence="13" type="ORF">A2519_09120</name>
</gene>
<dbReference type="NCBIfam" id="TIGR00973">
    <property type="entry name" value="leuA_bact"/>
    <property type="match status" value="1"/>
</dbReference>
<dbReference type="FunFam" id="1.10.238.260:FF:000001">
    <property type="entry name" value="2-isopropylmalate synthase"/>
    <property type="match status" value="1"/>
</dbReference>
<dbReference type="InterPro" id="IPR036230">
    <property type="entry name" value="LeuA_allosteric_dom_sf"/>
</dbReference>
<protein>
    <recommendedName>
        <fullName evidence="4 11">2-isopropylmalate synthase</fullName>
        <ecNumber evidence="3 11">2.3.3.13</ecNumber>
    </recommendedName>
    <alternativeName>
        <fullName evidence="11">Alpha-IPM synthase</fullName>
    </alternativeName>
    <alternativeName>
        <fullName evidence="11">Alpha-isopropylmalate synthase</fullName>
    </alternativeName>
</protein>
<evidence type="ECO:0000256" key="8">
    <source>
        <dbReference type="ARBA" id="ARBA00022723"/>
    </source>
</evidence>
<keyword evidence="11" id="KW-0963">Cytoplasm</keyword>
<evidence type="ECO:0000256" key="7">
    <source>
        <dbReference type="ARBA" id="ARBA00022679"/>
    </source>
</evidence>
<feature type="binding site" evidence="11">
    <location>
        <position position="205"/>
    </location>
    <ligand>
        <name>Mn(2+)</name>
        <dbReference type="ChEBI" id="CHEBI:29035"/>
    </ligand>
</feature>
<evidence type="ECO:0000259" key="12">
    <source>
        <dbReference type="PROSITE" id="PS50991"/>
    </source>
</evidence>
<dbReference type="FunFam" id="3.20.20.70:FF:000010">
    <property type="entry name" value="2-isopropylmalate synthase"/>
    <property type="match status" value="1"/>
</dbReference>
<comment type="similarity">
    <text evidence="2 11">Belongs to the alpha-IPM synthase/homocitrate synthase family. LeuA type 1 subfamily.</text>
</comment>
<evidence type="ECO:0000256" key="6">
    <source>
        <dbReference type="ARBA" id="ARBA00022605"/>
    </source>
</evidence>
<comment type="subunit">
    <text evidence="11">Homodimer.</text>
</comment>
<evidence type="ECO:0000256" key="10">
    <source>
        <dbReference type="ARBA" id="ARBA00023304"/>
    </source>
</evidence>
<dbReference type="GO" id="GO:0030145">
    <property type="term" value="F:manganese ion binding"/>
    <property type="evidence" value="ECO:0007669"/>
    <property type="project" value="UniProtKB-UniRule"/>
</dbReference>
<feature type="binding site" evidence="11">
    <location>
        <position position="239"/>
    </location>
    <ligand>
        <name>Mn(2+)</name>
        <dbReference type="ChEBI" id="CHEBI:29035"/>
    </ligand>
</feature>
<dbReference type="GO" id="GO:0003852">
    <property type="term" value="F:2-isopropylmalate synthase activity"/>
    <property type="evidence" value="ECO:0007669"/>
    <property type="project" value="UniProtKB-UniRule"/>
</dbReference>
<keyword evidence="5 11" id="KW-0432">Leucine biosynthesis</keyword>
<dbReference type="GO" id="GO:0009098">
    <property type="term" value="P:L-leucine biosynthetic process"/>
    <property type="evidence" value="ECO:0007669"/>
    <property type="project" value="UniProtKB-UniRule"/>
</dbReference>
<keyword evidence="6 11" id="KW-0028">Amino-acid biosynthesis</keyword>
<feature type="domain" description="Pyruvate carboxyltransferase" evidence="12">
    <location>
        <begin position="6"/>
        <end position="268"/>
    </location>
</feature>
<dbReference type="PROSITE" id="PS00816">
    <property type="entry name" value="AIPM_HOMOCIT_SYNTH_2"/>
    <property type="match status" value="1"/>
</dbReference>
<evidence type="ECO:0000256" key="4">
    <source>
        <dbReference type="ARBA" id="ARBA00018198"/>
    </source>
</evidence>
<dbReference type="Proteomes" id="UP000179243">
    <property type="component" value="Unassembled WGS sequence"/>
</dbReference>
<dbReference type="Pfam" id="PF22617">
    <property type="entry name" value="HCS_D2"/>
    <property type="match status" value="1"/>
</dbReference>
<dbReference type="PANTHER" id="PTHR10277:SF9">
    <property type="entry name" value="2-ISOPROPYLMALATE SYNTHASE 1, CHLOROPLASTIC-RELATED"/>
    <property type="match status" value="1"/>
</dbReference>
<dbReference type="NCBIfam" id="NF002086">
    <property type="entry name" value="PRK00915.1-3"/>
    <property type="match status" value="1"/>
</dbReference>
<comment type="pathway">
    <text evidence="1 11">Amino-acid biosynthesis; L-leucine biosynthesis; L-leucine from 3-methyl-2-oxobutanoate: step 1/4.</text>
</comment>
<dbReference type="PANTHER" id="PTHR10277">
    <property type="entry name" value="HOMOCITRATE SYNTHASE-RELATED"/>
    <property type="match status" value="1"/>
</dbReference>